<dbReference type="Proteomes" id="UP000002051">
    <property type="component" value="Chromosome 8"/>
</dbReference>
<feature type="compositionally biased region" description="Polar residues" evidence="1">
    <location>
        <begin position="41"/>
        <end position="56"/>
    </location>
</feature>
<dbReference type="EMBL" id="CM001224">
    <property type="protein sequence ID" value="AET03379.1"/>
    <property type="molecule type" value="Genomic_DNA"/>
</dbReference>
<protein>
    <submittedName>
        <fullName evidence="2 3">Uncharacterized protein</fullName>
    </submittedName>
</protein>
<dbReference type="HOGENOM" id="CLU_1527459_0_0_1"/>
<name>G7LIL3_MEDTR</name>
<reference evidence="2 4" key="1">
    <citation type="journal article" date="2011" name="Nature">
        <title>The Medicago genome provides insight into the evolution of rhizobial symbioses.</title>
        <authorList>
            <person name="Young N.D."/>
            <person name="Debelle F."/>
            <person name="Oldroyd G.E."/>
            <person name="Geurts R."/>
            <person name="Cannon S.B."/>
            <person name="Udvardi M.K."/>
            <person name="Benedito V.A."/>
            <person name="Mayer K.F."/>
            <person name="Gouzy J."/>
            <person name="Schoof H."/>
            <person name="Van de Peer Y."/>
            <person name="Proost S."/>
            <person name="Cook D.R."/>
            <person name="Meyers B.C."/>
            <person name="Spannagl M."/>
            <person name="Cheung F."/>
            <person name="De Mita S."/>
            <person name="Krishnakumar V."/>
            <person name="Gundlach H."/>
            <person name="Zhou S."/>
            <person name="Mudge J."/>
            <person name="Bharti A.K."/>
            <person name="Murray J.D."/>
            <person name="Naoumkina M.A."/>
            <person name="Rosen B."/>
            <person name="Silverstein K.A."/>
            <person name="Tang H."/>
            <person name="Rombauts S."/>
            <person name="Zhao P.X."/>
            <person name="Zhou P."/>
            <person name="Barbe V."/>
            <person name="Bardou P."/>
            <person name="Bechner M."/>
            <person name="Bellec A."/>
            <person name="Berger A."/>
            <person name="Berges H."/>
            <person name="Bidwell S."/>
            <person name="Bisseling T."/>
            <person name="Choisne N."/>
            <person name="Couloux A."/>
            <person name="Denny R."/>
            <person name="Deshpande S."/>
            <person name="Dai X."/>
            <person name="Doyle J.J."/>
            <person name="Dudez A.M."/>
            <person name="Farmer A.D."/>
            <person name="Fouteau S."/>
            <person name="Franken C."/>
            <person name="Gibelin C."/>
            <person name="Gish J."/>
            <person name="Goldstein S."/>
            <person name="Gonzalez A.J."/>
            <person name="Green P.J."/>
            <person name="Hallab A."/>
            <person name="Hartog M."/>
            <person name="Hua A."/>
            <person name="Humphray S.J."/>
            <person name="Jeong D.H."/>
            <person name="Jing Y."/>
            <person name="Jocker A."/>
            <person name="Kenton S.M."/>
            <person name="Kim D.J."/>
            <person name="Klee K."/>
            <person name="Lai H."/>
            <person name="Lang C."/>
            <person name="Lin S."/>
            <person name="Macmil S.L."/>
            <person name="Magdelenat G."/>
            <person name="Matthews L."/>
            <person name="McCorrison J."/>
            <person name="Monaghan E.L."/>
            <person name="Mun J.H."/>
            <person name="Najar F.Z."/>
            <person name="Nicholson C."/>
            <person name="Noirot C."/>
            <person name="O'Bleness M."/>
            <person name="Paule C.R."/>
            <person name="Poulain J."/>
            <person name="Prion F."/>
            <person name="Qin B."/>
            <person name="Qu C."/>
            <person name="Retzel E.F."/>
            <person name="Riddle C."/>
            <person name="Sallet E."/>
            <person name="Samain S."/>
            <person name="Samson N."/>
            <person name="Sanders I."/>
            <person name="Saurat O."/>
            <person name="Scarpelli C."/>
            <person name="Schiex T."/>
            <person name="Segurens B."/>
            <person name="Severin A.J."/>
            <person name="Sherrier D.J."/>
            <person name="Shi R."/>
            <person name="Sims S."/>
            <person name="Singer S.R."/>
            <person name="Sinharoy S."/>
            <person name="Sterck L."/>
            <person name="Viollet A."/>
            <person name="Wang B.B."/>
            <person name="Wang K."/>
            <person name="Wang M."/>
            <person name="Wang X."/>
            <person name="Warfsmann J."/>
            <person name="Weissenbach J."/>
            <person name="White D.D."/>
            <person name="White J.D."/>
            <person name="Wiley G.B."/>
            <person name="Wincker P."/>
            <person name="Xing Y."/>
            <person name="Yang L."/>
            <person name="Yao Z."/>
            <person name="Ying F."/>
            <person name="Zhai J."/>
            <person name="Zhou L."/>
            <person name="Zuber A."/>
            <person name="Denarie J."/>
            <person name="Dixon R.A."/>
            <person name="May G.D."/>
            <person name="Schwartz D.C."/>
            <person name="Rogers J."/>
            <person name="Quetier F."/>
            <person name="Town C.D."/>
            <person name="Roe B.A."/>
        </authorList>
    </citation>
    <scope>NUCLEOTIDE SEQUENCE [LARGE SCALE GENOMIC DNA]</scope>
    <source>
        <strain evidence="2">A17</strain>
        <strain evidence="3 4">cv. Jemalong A17</strain>
    </source>
</reference>
<sequence>MQIHDNVEQANVNVNNAFGADVVTNVVESGGRGGNVDLNGSLRNPSSDNDEGNSSRAEFDDDDDGQDAGKDDDGGGDFDDGQDFIGALDGGKACGPGTGRMVSVKENFCSSSHLKDRTKIAVLSMFVTNIIVSHLGYSIEGNEKNLLCEYMPLGALSQNLFSLEKIGLKKFVLKRS</sequence>
<reference evidence="2 4" key="2">
    <citation type="journal article" date="2014" name="BMC Genomics">
        <title>An improved genome release (version Mt4.0) for the model legume Medicago truncatula.</title>
        <authorList>
            <person name="Tang H."/>
            <person name="Krishnakumar V."/>
            <person name="Bidwell S."/>
            <person name="Rosen B."/>
            <person name="Chan A."/>
            <person name="Zhou S."/>
            <person name="Gentzbittel L."/>
            <person name="Childs K.L."/>
            <person name="Yandell M."/>
            <person name="Gundlach H."/>
            <person name="Mayer K.F."/>
            <person name="Schwartz D.C."/>
            <person name="Town C.D."/>
        </authorList>
    </citation>
    <scope>GENOME REANNOTATION</scope>
    <source>
        <strain evidence="3 4">cv. Jemalong A17</strain>
    </source>
</reference>
<dbReference type="PaxDb" id="3880-AET03379"/>
<evidence type="ECO:0000313" key="3">
    <source>
        <dbReference type="EnsemblPlants" id="AET03379"/>
    </source>
</evidence>
<evidence type="ECO:0000313" key="2">
    <source>
        <dbReference type="EMBL" id="AET03379.1"/>
    </source>
</evidence>
<feature type="region of interest" description="Disordered" evidence="1">
    <location>
        <begin position="31"/>
        <end position="81"/>
    </location>
</feature>
<dbReference type="STRING" id="3880.G7LIL3"/>
<gene>
    <name evidence="2" type="ordered locus">MTR_8g068900</name>
</gene>
<organism evidence="2 4">
    <name type="scientific">Medicago truncatula</name>
    <name type="common">Barrel medic</name>
    <name type="synonym">Medicago tribuloides</name>
    <dbReference type="NCBI Taxonomy" id="3880"/>
    <lineage>
        <taxon>Eukaryota</taxon>
        <taxon>Viridiplantae</taxon>
        <taxon>Streptophyta</taxon>
        <taxon>Embryophyta</taxon>
        <taxon>Tracheophyta</taxon>
        <taxon>Spermatophyta</taxon>
        <taxon>Magnoliopsida</taxon>
        <taxon>eudicotyledons</taxon>
        <taxon>Gunneridae</taxon>
        <taxon>Pentapetalae</taxon>
        <taxon>rosids</taxon>
        <taxon>fabids</taxon>
        <taxon>Fabales</taxon>
        <taxon>Fabaceae</taxon>
        <taxon>Papilionoideae</taxon>
        <taxon>50 kb inversion clade</taxon>
        <taxon>NPAAA clade</taxon>
        <taxon>Hologalegina</taxon>
        <taxon>IRL clade</taxon>
        <taxon>Trifolieae</taxon>
        <taxon>Medicago</taxon>
    </lineage>
</organism>
<evidence type="ECO:0000313" key="4">
    <source>
        <dbReference type="Proteomes" id="UP000002051"/>
    </source>
</evidence>
<dbReference type="EnsemblPlants" id="AET03379">
    <property type="protein sequence ID" value="AET03379"/>
    <property type="gene ID" value="MTR_8g068900"/>
</dbReference>
<proteinExistence type="predicted"/>
<reference evidence="3" key="3">
    <citation type="submission" date="2015-04" db="UniProtKB">
        <authorList>
            <consortium name="EnsemblPlants"/>
        </authorList>
    </citation>
    <scope>IDENTIFICATION</scope>
    <source>
        <strain evidence="3">cv. Jemalong A17</strain>
    </source>
</reference>
<keyword evidence="4" id="KW-1185">Reference proteome</keyword>
<dbReference type="AlphaFoldDB" id="G7LIL3"/>
<evidence type="ECO:0000256" key="1">
    <source>
        <dbReference type="SAM" id="MobiDB-lite"/>
    </source>
</evidence>
<accession>G7LIL3</accession>